<proteinExistence type="predicted"/>
<dbReference type="WBParaSite" id="Csp11.Scaffold630.g19226.t1">
    <property type="protein sequence ID" value="Csp11.Scaffold630.g19226.t1"/>
    <property type="gene ID" value="Csp11.Scaffold630.g19226"/>
</dbReference>
<keyword evidence="2" id="KW-1185">Reference proteome</keyword>
<dbReference type="AlphaFoldDB" id="A0A1I7UTL9"/>
<evidence type="ECO:0000259" key="1">
    <source>
        <dbReference type="PROSITE" id="PS50181"/>
    </source>
</evidence>
<accession>A0A1I7UTL9</accession>
<evidence type="ECO:0000313" key="3">
    <source>
        <dbReference type="WBParaSite" id="Csp11.Scaffold630.g19226.t1"/>
    </source>
</evidence>
<dbReference type="PANTHER" id="PTHR21503">
    <property type="entry name" value="F-BOX-CONTAINING HYPOTHETICAL PROTEIN C.ELEGANS"/>
    <property type="match status" value="1"/>
</dbReference>
<reference evidence="3" key="1">
    <citation type="submission" date="2016-11" db="UniProtKB">
        <authorList>
            <consortium name="WormBaseParasite"/>
        </authorList>
    </citation>
    <scope>IDENTIFICATION</scope>
</reference>
<name>A0A1I7UTL9_9PELO</name>
<dbReference type="PROSITE" id="PS50181">
    <property type="entry name" value="FBOX"/>
    <property type="match status" value="1"/>
</dbReference>
<organism evidence="2 3">
    <name type="scientific">Caenorhabditis tropicalis</name>
    <dbReference type="NCBI Taxonomy" id="1561998"/>
    <lineage>
        <taxon>Eukaryota</taxon>
        <taxon>Metazoa</taxon>
        <taxon>Ecdysozoa</taxon>
        <taxon>Nematoda</taxon>
        <taxon>Chromadorea</taxon>
        <taxon>Rhabditida</taxon>
        <taxon>Rhabditina</taxon>
        <taxon>Rhabditomorpha</taxon>
        <taxon>Rhabditoidea</taxon>
        <taxon>Rhabditidae</taxon>
        <taxon>Peloderinae</taxon>
        <taxon>Caenorhabditis</taxon>
    </lineage>
</organism>
<dbReference type="Proteomes" id="UP000095282">
    <property type="component" value="Unplaced"/>
</dbReference>
<feature type="domain" description="F-box" evidence="1">
    <location>
        <begin position="1"/>
        <end position="46"/>
    </location>
</feature>
<protein>
    <submittedName>
        <fullName evidence="3">F-box domain-containing protein</fullName>
    </submittedName>
</protein>
<sequence length="321" mass="37790">MNLLRFPLVVLIEVFKNMDFREKFLFSLMSKRARNILELTSMSTHFSFDFTKDLLIHTGTYTSGSRPEMTVEASDYLIGGKVIRLSLHSDGVILQDKTPQNQSLLTDYLLDIFRKQSISVAFFYPTQPASALEFMQMINERKLFVESFSYFIMSPSSEFIPRILDECTEVTNSIYINAIFPDDFVYTPPRPFKVREFRVGLTSGWFNLESFMSCRRIIFERGDYSYRAPQSWNTFLRNWIDSDARLEYMLCSHTVGSDFPQIVDGLRNEEIQEMSDDWIDVKRRDGSEFVIGRSSTKDSFYIMTKEEHMECFKQDYKYLQF</sequence>
<dbReference type="eggNOG" id="ENOG502TK9S">
    <property type="taxonomic scope" value="Eukaryota"/>
</dbReference>
<dbReference type="InterPro" id="IPR001810">
    <property type="entry name" value="F-box_dom"/>
</dbReference>
<evidence type="ECO:0000313" key="2">
    <source>
        <dbReference type="Proteomes" id="UP000095282"/>
    </source>
</evidence>
<dbReference type="Pfam" id="PF00646">
    <property type="entry name" value="F-box"/>
    <property type="match status" value="1"/>
</dbReference>